<protein>
    <submittedName>
        <fullName evidence="2">Uncharacterized protein</fullName>
    </submittedName>
</protein>
<keyword evidence="1" id="KW-0472">Membrane</keyword>
<dbReference type="RefSeq" id="WP_103909470.1">
    <property type="nucleotide sequence ID" value="NZ_FNUZ01000002.1"/>
</dbReference>
<accession>A0A1H5VKC2</accession>
<keyword evidence="3" id="KW-1185">Reference proteome</keyword>
<dbReference type="AlphaFoldDB" id="A0A1H5VKC2"/>
<evidence type="ECO:0000256" key="1">
    <source>
        <dbReference type="SAM" id="Phobius"/>
    </source>
</evidence>
<dbReference type="Proteomes" id="UP000236752">
    <property type="component" value="Unassembled WGS sequence"/>
</dbReference>
<keyword evidence="1" id="KW-0812">Transmembrane</keyword>
<proteinExistence type="predicted"/>
<evidence type="ECO:0000313" key="3">
    <source>
        <dbReference type="Proteomes" id="UP000236752"/>
    </source>
</evidence>
<gene>
    <name evidence="2" type="ORF">SAMN04488045_1078</name>
</gene>
<evidence type="ECO:0000313" key="2">
    <source>
        <dbReference type="EMBL" id="SEF87653.1"/>
    </source>
</evidence>
<reference evidence="2 3" key="1">
    <citation type="submission" date="2016-10" db="EMBL/GenBank/DDBJ databases">
        <authorList>
            <person name="de Groot N.N."/>
        </authorList>
    </citation>
    <scope>NUCLEOTIDE SEQUENCE [LARGE SCALE GENOMIC DNA]</scope>
    <source>
        <strain evidence="2 3">DSM 26915</strain>
    </source>
</reference>
<feature type="transmembrane region" description="Helical" evidence="1">
    <location>
        <begin position="74"/>
        <end position="94"/>
    </location>
</feature>
<feature type="transmembrane region" description="Helical" evidence="1">
    <location>
        <begin position="31"/>
        <end position="54"/>
    </location>
</feature>
<sequence length="406" mass="45456">MVPSSVSENNPFVFQAPITPRDHNLFMRYQGYFAFLPWMLMHGLWIAVLGLFWTKAISWILNTSAKIDDFDPNQLLTFGLLTLLLIGLTAHLLVQLKFVGIDLANFFGPLDRSGPTRTQGVSTGPREVALYPDRIEFKMENLNEVLPLNRLGKTKRFHDLLMIPAGGMRQHLLRPRLNASDVHLLKGLLRKTRKQSLTAPSFKPGYDLQTDPDAISPDRTKIKRAVEEWEKFKNMPNNSGWQSLFYLGLFAVCYPLFIEGTVSALNQGNLPNPIAMMSLFAMSVNLPRVLHEAFAFLNTKLGNGFPMNTNLGNEEFEPGFMHVVGDSVSVHRAGFILKVNLNSAIEAWEHNGLIIISEGNQPLAVLPARDDLKRALIRLGHLGFWGTPVEKKSHAPAPRALEVAPC</sequence>
<name>A0A1H5VKC2_9RHOB</name>
<dbReference type="EMBL" id="FNUZ01000002">
    <property type="protein sequence ID" value="SEF87653.1"/>
    <property type="molecule type" value="Genomic_DNA"/>
</dbReference>
<organism evidence="2 3">
    <name type="scientific">Thalassococcus halodurans</name>
    <dbReference type="NCBI Taxonomy" id="373675"/>
    <lineage>
        <taxon>Bacteria</taxon>
        <taxon>Pseudomonadati</taxon>
        <taxon>Pseudomonadota</taxon>
        <taxon>Alphaproteobacteria</taxon>
        <taxon>Rhodobacterales</taxon>
        <taxon>Roseobacteraceae</taxon>
        <taxon>Thalassococcus</taxon>
    </lineage>
</organism>
<keyword evidence="1" id="KW-1133">Transmembrane helix</keyword>